<dbReference type="KEGG" id="ein:Eint_081405"/>
<dbReference type="VEuPathDB" id="MicrosporidiaDB:Eint_081405"/>
<evidence type="ECO:0000313" key="1">
    <source>
        <dbReference type="EMBL" id="AHL30142.1"/>
    </source>
</evidence>
<dbReference type="Proteomes" id="UP000002313">
    <property type="component" value="Chromosome VIII"/>
</dbReference>
<sequence length="90" mass="10256">MLSLLDRPIEGKTIYSFGKVESRLGSGRYKVVFKERSIIMATEKQLDIGSWVRMYGMFRSGILRTIFVGGLSGVDINVLERAIEYVKQHL</sequence>
<gene>
    <name evidence="1" type="ORF">Eint_081405</name>
</gene>
<reference evidence="1 2" key="2">
    <citation type="journal article" date="2012" name="Proc. Natl. Acad. Sci. U.S.A.">
        <title>Gain and loss of multiple functionally related, horizontally transferred genes in the reduced genomes of two microsporidian parasites.</title>
        <authorList>
            <person name="Pombert J.-F."/>
            <person name="Selman M."/>
            <person name="Burki F."/>
            <person name="Bardell F.T."/>
            <person name="Farinelli L."/>
            <person name="Solter L.F."/>
            <person name="Whitman D.W."/>
            <person name="Weiss L.M."/>
            <person name="Corradi N."/>
            <person name="Keeling P.J."/>
        </authorList>
    </citation>
    <scope>NUCLEOTIDE SEQUENCE [LARGE SCALE GENOMIC DNA]</scope>
    <source>
        <strain evidence="1 2">ATCC 50506</strain>
    </source>
</reference>
<dbReference type="GeneID" id="20314077"/>
<reference evidence="1 2" key="1">
    <citation type="journal article" date="2010" name="Nat. Commun.">
        <title>The complete sequence of the smallest known nuclear genome from the microsporidian Encephalitozoon intestinalis.</title>
        <authorList>
            <person name="Corradi N."/>
            <person name="Pombert J.-F."/>
            <person name="Farinelli L."/>
            <person name="Didier E.S."/>
            <person name="Keeling P.J."/>
        </authorList>
    </citation>
    <scope>NUCLEOTIDE SEQUENCE [LARGE SCALE GENOMIC DNA]</scope>
    <source>
        <strain evidence="1 2">ATCC 50506</strain>
    </source>
</reference>
<evidence type="ECO:0000313" key="2">
    <source>
        <dbReference type="Proteomes" id="UP000002313"/>
    </source>
</evidence>
<organism evidence="1 2">
    <name type="scientific">Encephalitozoon intestinalis (strain ATCC 50506)</name>
    <name type="common">Microsporidian parasite</name>
    <name type="synonym">Septata intestinalis</name>
    <dbReference type="NCBI Taxonomy" id="876142"/>
    <lineage>
        <taxon>Eukaryota</taxon>
        <taxon>Fungi</taxon>
        <taxon>Fungi incertae sedis</taxon>
        <taxon>Microsporidia</taxon>
        <taxon>Unikaryonidae</taxon>
        <taxon>Encephalitozoon</taxon>
    </lineage>
</organism>
<proteinExistence type="predicted"/>
<accession>W8P9C6</accession>
<dbReference type="OrthoDB" id="2187214at2759"/>
<protein>
    <submittedName>
        <fullName evidence="1">Uncharacterized protein</fullName>
    </submittedName>
</protein>
<dbReference type="HOGENOM" id="CLU_186267_0_0_1"/>
<dbReference type="EMBL" id="CP001949">
    <property type="protein sequence ID" value="AHL30142.1"/>
    <property type="molecule type" value="Genomic_DNA"/>
</dbReference>
<dbReference type="RefSeq" id="XP_009161887.1">
    <property type="nucleotide sequence ID" value="XM_009163623.1"/>
</dbReference>
<dbReference type="AlphaFoldDB" id="W8P9C6"/>
<keyword evidence="2" id="KW-1185">Reference proteome</keyword>
<name>W8P9C6_ENCIT</name>